<keyword evidence="2" id="KW-0238">DNA-binding</keyword>
<dbReference type="Pfam" id="PF00196">
    <property type="entry name" value="GerE"/>
    <property type="match status" value="1"/>
</dbReference>
<dbReference type="Pfam" id="PF17874">
    <property type="entry name" value="TPR_MalT"/>
    <property type="match status" value="1"/>
</dbReference>
<feature type="domain" description="HTH luxR-type" evidence="4">
    <location>
        <begin position="789"/>
        <end position="854"/>
    </location>
</feature>
<dbReference type="InterPro" id="IPR041617">
    <property type="entry name" value="TPR_MalT"/>
</dbReference>
<dbReference type="AlphaFoldDB" id="A0A3Q8S3K3"/>
<dbReference type="CDD" id="cd06170">
    <property type="entry name" value="LuxR_C_like"/>
    <property type="match status" value="1"/>
</dbReference>
<accession>A0A3Q8S3K3</accession>
<proteinExistence type="predicted"/>
<evidence type="ECO:0000313" key="5">
    <source>
        <dbReference type="EMBL" id="AZK45122.1"/>
    </source>
</evidence>
<dbReference type="SUPFAM" id="SSF48452">
    <property type="entry name" value="TPR-like"/>
    <property type="match status" value="1"/>
</dbReference>
<dbReference type="GO" id="GO:0006355">
    <property type="term" value="P:regulation of DNA-templated transcription"/>
    <property type="evidence" value="ECO:0007669"/>
    <property type="project" value="InterPro"/>
</dbReference>
<dbReference type="InterPro" id="IPR011990">
    <property type="entry name" value="TPR-like_helical_dom_sf"/>
</dbReference>
<organism evidence="5 6">
    <name type="scientific">Paenibacillus lentus</name>
    <dbReference type="NCBI Taxonomy" id="1338368"/>
    <lineage>
        <taxon>Bacteria</taxon>
        <taxon>Bacillati</taxon>
        <taxon>Bacillota</taxon>
        <taxon>Bacilli</taxon>
        <taxon>Bacillales</taxon>
        <taxon>Paenibacillaceae</taxon>
        <taxon>Paenibacillus</taxon>
    </lineage>
</organism>
<dbReference type="KEGG" id="plen:EIM92_02035"/>
<dbReference type="InterPro" id="IPR036388">
    <property type="entry name" value="WH-like_DNA-bd_sf"/>
</dbReference>
<dbReference type="Gene3D" id="3.40.50.300">
    <property type="entry name" value="P-loop containing nucleotide triphosphate hydrolases"/>
    <property type="match status" value="1"/>
</dbReference>
<dbReference type="Gene3D" id="1.25.40.10">
    <property type="entry name" value="Tetratricopeptide repeat domain"/>
    <property type="match status" value="1"/>
</dbReference>
<dbReference type="Proteomes" id="UP000273145">
    <property type="component" value="Chromosome"/>
</dbReference>
<dbReference type="OrthoDB" id="1137593at2"/>
<evidence type="ECO:0000256" key="3">
    <source>
        <dbReference type="ARBA" id="ARBA00023163"/>
    </source>
</evidence>
<keyword evidence="1" id="KW-0805">Transcription regulation</keyword>
<dbReference type="PROSITE" id="PS50043">
    <property type="entry name" value="HTH_LUXR_2"/>
    <property type="match status" value="1"/>
</dbReference>
<protein>
    <submittedName>
        <fullName evidence="5">LuxR family transcriptional regulator</fullName>
    </submittedName>
</protein>
<dbReference type="SMART" id="SM00421">
    <property type="entry name" value="HTH_LUXR"/>
    <property type="match status" value="1"/>
</dbReference>
<dbReference type="SUPFAM" id="SSF52540">
    <property type="entry name" value="P-loop containing nucleoside triphosphate hydrolases"/>
    <property type="match status" value="1"/>
</dbReference>
<dbReference type="InterPro" id="IPR000792">
    <property type="entry name" value="Tscrpt_reg_LuxR_C"/>
</dbReference>
<evidence type="ECO:0000259" key="4">
    <source>
        <dbReference type="PROSITE" id="PS50043"/>
    </source>
</evidence>
<dbReference type="InterPro" id="IPR016032">
    <property type="entry name" value="Sig_transdc_resp-reg_C-effctor"/>
</dbReference>
<dbReference type="Pfam" id="PF25873">
    <property type="entry name" value="WHD_MalT"/>
    <property type="match status" value="1"/>
</dbReference>
<evidence type="ECO:0000256" key="2">
    <source>
        <dbReference type="ARBA" id="ARBA00023125"/>
    </source>
</evidence>
<dbReference type="EMBL" id="CP034248">
    <property type="protein sequence ID" value="AZK45122.1"/>
    <property type="molecule type" value="Genomic_DNA"/>
</dbReference>
<gene>
    <name evidence="5" type="ORF">EIM92_02035</name>
</gene>
<dbReference type="RefSeq" id="WP_125081251.1">
    <property type="nucleotide sequence ID" value="NZ_CP034248.1"/>
</dbReference>
<dbReference type="Gene3D" id="1.10.10.10">
    <property type="entry name" value="Winged helix-like DNA-binding domain superfamily/Winged helix DNA-binding domain"/>
    <property type="match status" value="1"/>
</dbReference>
<keyword evidence="3" id="KW-0804">Transcription</keyword>
<dbReference type="InterPro" id="IPR059106">
    <property type="entry name" value="WHD_MalT"/>
</dbReference>
<name>A0A3Q8S3K3_9BACL</name>
<dbReference type="PRINTS" id="PR00038">
    <property type="entry name" value="HTHLUXR"/>
</dbReference>
<evidence type="ECO:0000256" key="1">
    <source>
        <dbReference type="ARBA" id="ARBA00023015"/>
    </source>
</evidence>
<dbReference type="PANTHER" id="PTHR44688">
    <property type="entry name" value="DNA-BINDING TRANSCRIPTIONAL ACTIVATOR DEVR_DOSR"/>
    <property type="match status" value="1"/>
</dbReference>
<dbReference type="PANTHER" id="PTHR44688:SF16">
    <property type="entry name" value="DNA-BINDING TRANSCRIPTIONAL ACTIVATOR DEVR_DOSR"/>
    <property type="match status" value="1"/>
</dbReference>
<dbReference type="SUPFAM" id="SSF46894">
    <property type="entry name" value="C-terminal effector domain of the bipartite response regulators"/>
    <property type="match status" value="1"/>
</dbReference>
<dbReference type="GO" id="GO:0003677">
    <property type="term" value="F:DNA binding"/>
    <property type="evidence" value="ECO:0007669"/>
    <property type="project" value="UniProtKB-KW"/>
</dbReference>
<reference evidence="5 6" key="1">
    <citation type="submission" date="2018-11" db="EMBL/GenBank/DDBJ databases">
        <title>Genome sequencing of Paenibacillus lentus DSM25539(T).</title>
        <authorList>
            <person name="Kook J.-K."/>
            <person name="Park S.-N."/>
            <person name="Lim Y.K."/>
        </authorList>
    </citation>
    <scope>NUCLEOTIDE SEQUENCE [LARGE SCALE GENOMIC DNA]</scope>
    <source>
        <strain evidence="5 6">DSM 25539</strain>
    </source>
</reference>
<dbReference type="PROSITE" id="PS00622">
    <property type="entry name" value="HTH_LUXR_1"/>
    <property type="match status" value="1"/>
</dbReference>
<sequence length="856" mass="96808">MIIATKLHIPRPRSSLVARPRLFHRLQEGLNCALTVVTAPAGYGKTTLLSEWAISMESPVAWVSLDQGDNRRMCFWAHTFAALKQVCPSFDEQAVLRHAAEDATGDSLIAALVNGLHRISQTTLLVWDDFHYIEEASILKGIVYLLERLPPHVHLYIASRTSPPIPLSRIRAGSGLNRLDVRDLCFSPAETTEFFALCGGMDLSADEAIAVQEQTEGWAAAMRLAVLSLHEHENASSALMIRKMMGTERDISDYFFEEVLSQQSETLQQFLLQTSILARMNGELCKAVTGMAESNVYLQQLEQMSLFLVPLDEQREWYRYHHLFQQFLVAQLKIREPLRWKILHLDAGKWLEENDHLYEAMDHYLAGTGYEEALRLLETIAPTLMINEWSTLCIWLSAIPDSLLFARPMLFLSKLASQYMSGRIEAATEGYWWAVRRLEQNTDFLDPDTGRILQAGLAFLAAFRTFLDRDFDYAVQYSKEYIERHPEGDFFIGFGSGGDGYHPVWDIYVSDDSLAMAEQVLDPLLSIWSASRNMYFIAHLCIDFGKFLYERNRLDEAERYMRRARDIGEAHDNPSLSAIASLWLARIAVVHGDTERASVIIQELTKQPALKANPRLSGKLDWFRAMLARMQGKEKPVRQWQNPIGLRASDEIPLTMLKEYELLASLLTEQGKTEEAIILTDRILGIASNAGRQSDKIRLLVIKSRILALKGQVAQSIDVLEEALALAGPEGYIRTFVDEGAPLGHLLAQYLTLRQSQQHRPSRKVSLPYVKRLLRLIYPITGGMDSSSMEGNGGVLTAKEQAVLRLMEMGLSNKEIALQLNVSLATIKTHINNIYGKLQTKGRLQALERARTLKLF</sequence>
<dbReference type="InterPro" id="IPR027417">
    <property type="entry name" value="P-loop_NTPase"/>
</dbReference>
<evidence type="ECO:0000313" key="6">
    <source>
        <dbReference type="Proteomes" id="UP000273145"/>
    </source>
</evidence>
<keyword evidence="6" id="KW-1185">Reference proteome</keyword>